<organism evidence="3 4">
    <name type="scientific">Brucella endophytica</name>
    <dbReference type="NCBI Taxonomy" id="1963359"/>
    <lineage>
        <taxon>Bacteria</taxon>
        <taxon>Pseudomonadati</taxon>
        <taxon>Pseudomonadota</taxon>
        <taxon>Alphaproteobacteria</taxon>
        <taxon>Hyphomicrobiales</taxon>
        <taxon>Brucellaceae</taxon>
        <taxon>Brucella/Ochrobactrum group</taxon>
        <taxon>Brucella</taxon>
    </lineage>
</organism>
<evidence type="ECO:0000313" key="3">
    <source>
        <dbReference type="EMBL" id="GGB05892.1"/>
    </source>
</evidence>
<accession>A0A916SL64</accession>
<feature type="domain" description="Transcription elongation factor GreA/GreB C-terminal" evidence="1">
    <location>
        <begin position="58"/>
        <end position="132"/>
    </location>
</feature>
<keyword evidence="4" id="KW-1185">Reference proteome</keyword>
<dbReference type="PANTHER" id="PTHR30437:SF5">
    <property type="entry name" value="REGULATOR OF NUCLEOSIDE DIPHOSPHATE KINASE"/>
    <property type="match status" value="1"/>
</dbReference>
<evidence type="ECO:0000259" key="1">
    <source>
        <dbReference type="Pfam" id="PF01272"/>
    </source>
</evidence>
<gene>
    <name evidence="3" type="ORF">GCM10011491_37470</name>
</gene>
<dbReference type="Proteomes" id="UP000646478">
    <property type="component" value="Unassembled WGS sequence"/>
</dbReference>
<dbReference type="GO" id="GO:0003677">
    <property type="term" value="F:DNA binding"/>
    <property type="evidence" value="ECO:0007669"/>
    <property type="project" value="InterPro"/>
</dbReference>
<keyword evidence="3" id="KW-0418">Kinase</keyword>
<dbReference type="GO" id="GO:0006354">
    <property type="term" value="P:DNA-templated transcription elongation"/>
    <property type="evidence" value="ECO:0007669"/>
    <property type="project" value="TreeGrafter"/>
</dbReference>
<dbReference type="PANTHER" id="PTHR30437">
    <property type="entry name" value="TRANSCRIPTION ELONGATION FACTOR GREA"/>
    <property type="match status" value="1"/>
</dbReference>
<dbReference type="Gene3D" id="3.10.50.30">
    <property type="entry name" value="Transcription elongation factor, GreA/GreB, C-terminal domain"/>
    <property type="match status" value="1"/>
</dbReference>
<proteinExistence type="predicted"/>
<dbReference type="Pfam" id="PF01272">
    <property type="entry name" value="GreA_GreB"/>
    <property type="match status" value="1"/>
</dbReference>
<evidence type="ECO:0000313" key="4">
    <source>
        <dbReference type="Proteomes" id="UP000646478"/>
    </source>
</evidence>
<evidence type="ECO:0000259" key="2">
    <source>
        <dbReference type="Pfam" id="PF14760"/>
    </source>
</evidence>
<dbReference type="AlphaFoldDB" id="A0A916SL64"/>
<dbReference type="SUPFAM" id="SSF54534">
    <property type="entry name" value="FKBP-like"/>
    <property type="match status" value="1"/>
</dbReference>
<dbReference type="InterPro" id="IPR001437">
    <property type="entry name" value="Tscrpt_elong_fac_GreA/B_C"/>
</dbReference>
<name>A0A916SL64_9HYPH</name>
<dbReference type="NCBIfam" id="NF004396">
    <property type="entry name" value="PRK05753.1"/>
    <property type="match status" value="1"/>
</dbReference>
<dbReference type="InterPro" id="IPR036953">
    <property type="entry name" value="GreA/GreB_C_sf"/>
</dbReference>
<dbReference type="InterPro" id="IPR029462">
    <property type="entry name" value="Rnk_N"/>
</dbReference>
<dbReference type="InterPro" id="IPR023459">
    <property type="entry name" value="Tscrpt_elong_fac_GreA/B_fam"/>
</dbReference>
<dbReference type="Gene3D" id="1.10.286.20">
    <property type="match status" value="1"/>
</dbReference>
<dbReference type="EMBL" id="BMHH01000019">
    <property type="protein sequence ID" value="GGB05892.1"/>
    <property type="molecule type" value="Genomic_DNA"/>
</dbReference>
<dbReference type="Pfam" id="PF14760">
    <property type="entry name" value="Rnk_N"/>
    <property type="match status" value="1"/>
</dbReference>
<feature type="domain" description="Regulator of nucleoside diphosphate kinase N-terminal" evidence="2">
    <location>
        <begin position="11"/>
        <end position="51"/>
    </location>
</feature>
<keyword evidence="3" id="KW-0808">Transferase</keyword>
<comment type="caution">
    <text evidence="3">The sequence shown here is derived from an EMBL/GenBank/DDBJ whole genome shotgun (WGS) entry which is preliminary data.</text>
</comment>
<sequence length="149" mass="16378">MTQPKNSRRKPRIVVSDIDYKRLTDLATGAESRFPEVAEELLAELDRAHVVVAGSVAAKVVRMGSTVEFRSDSAQQRRVTLVYPGEADIAQNRISILTPIGAALIGLSTGQSITWTARDGREHELTVIAVEQRHSPLVVSAYEQQRSVL</sequence>
<dbReference type="GO" id="GO:0016301">
    <property type="term" value="F:kinase activity"/>
    <property type="evidence" value="ECO:0007669"/>
    <property type="project" value="UniProtKB-KW"/>
</dbReference>
<dbReference type="RefSeq" id="WP_188825714.1">
    <property type="nucleotide sequence ID" value="NZ_BMHH01000019.1"/>
</dbReference>
<protein>
    <submittedName>
        <fullName evidence="3">Nucleoside diphosphate kinase regulator</fullName>
    </submittedName>
</protein>
<reference evidence="3" key="1">
    <citation type="journal article" date="2014" name="Int. J. Syst. Evol. Microbiol.">
        <title>Complete genome sequence of Corynebacterium casei LMG S-19264T (=DSM 44701T), isolated from a smear-ripened cheese.</title>
        <authorList>
            <consortium name="US DOE Joint Genome Institute (JGI-PGF)"/>
            <person name="Walter F."/>
            <person name="Albersmeier A."/>
            <person name="Kalinowski J."/>
            <person name="Ruckert C."/>
        </authorList>
    </citation>
    <scope>NUCLEOTIDE SEQUENCE</scope>
    <source>
        <strain evidence="3">CGMCC 1.15082</strain>
    </source>
</reference>
<dbReference type="GO" id="GO:0032784">
    <property type="term" value="P:regulation of DNA-templated transcription elongation"/>
    <property type="evidence" value="ECO:0007669"/>
    <property type="project" value="InterPro"/>
</dbReference>
<reference evidence="3" key="2">
    <citation type="submission" date="2020-09" db="EMBL/GenBank/DDBJ databases">
        <authorList>
            <person name="Sun Q."/>
            <person name="Zhou Y."/>
        </authorList>
    </citation>
    <scope>NUCLEOTIDE SEQUENCE</scope>
    <source>
        <strain evidence="3">CGMCC 1.15082</strain>
    </source>
</reference>
<dbReference type="GO" id="GO:0070063">
    <property type="term" value="F:RNA polymerase binding"/>
    <property type="evidence" value="ECO:0007669"/>
    <property type="project" value="InterPro"/>
</dbReference>